<evidence type="ECO:0000313" key="1">
    <source>
        <dbReference type="EMBL" id="MFC3195357.1"/>
    </source>
</evidence>
<dbReference type="EMBL" id="JBHRTS010000008">
    <property type="protein sequence ID" value="MFC3195357.1"/>
    <property type="molecule type" value="Genomic_DNA"/>
</dbReference>
<dbReference type="RefSeq" id="WP_077413031.1">
    <property type="nucleotide sequence ID" value="NZ_JBHRTS010000008.1"/>
</dbReference>
<name>A0ABV7JJ09_9GAMM</name>
<dbReference type="PANTHER" id="PTHR48079">
    <property type="entry name" value="PROTEIN YEEZ"/>
    <property type="match status" value="1"/>
</dbReference>
<protein>
    <recommendedName>
        <fullName evidence="3">SDR family NAD(P)-dependent oxidoreductase</fullName>
    </recommendedName>
</protein>
<reference evidence="2" key="1">
    <citation type="journal article" date="2019" name="Int. J. Syst. Evol. Microbiol.">
        <title>The Global Catalogue of Microorganisms (GCM) 10K type strain sequencing project: providing services to taxonomists for standard genome sequencing and annotation.</title>
        <authorList>
            <consortium name="The Broad Institute Genomics Platform"/>
            <consortium name="The Broad Institute Genome Sequencing Center for Infectious Disease"/>
            <person name="Wu L."/>
            <person name="Ma J."/>
        </authorList>
    </citation>
    <scope>NUCLEOTIDE SEQUENCE [LARGE SCALE GENOMIC DNA]</scope>
    <source>
        <strain evidence="2">KCTC 42953</strain>
    </source>
</reference>
<dbReference type="Proteomes" id="UP001595533">
    <property type="component" value="Unassembled WGS sequence"/>
</dbReference>
<keyword evidence="2" id="KW-1185">Reference proteome</keyword>
<evidence type="ECO:0000313" key="2">
    <source>
        <dbReference type="Proteomes" id="UP001595533"/>
    </source>
</evidence>
<accession>A0ABV7JJ09</accession>
<comment type="caution">
    <text evidence="1">The sequence shown here is derived from an EMBL/GenBank/DDBJ whole genome shotgun (WGS) entry which is preliminary data.</text>
</comment>
<proteinExistence type="predicted"/>
<organism evidence="1 2">
    <name type="scientific">Marinicella sediminis</name>
    <dbReference type="NCBI Taxonomy" id="1792834"/>
    <lineage>
        <taxon>Bacteria</taxon>
        <taxon>Pseudomonadati</taxon>
        <taxon>Pseudomonadota</taxon>
        <taxon>Gammaproteobacteria</taxon>
        <taxon>Lysobacterales</taxon>
        <taxon>Marinicellaceae</taxon>
        <taxon>Marinicella</taxon>
    </lineage>
</organism>
<dbReference type="Gene3D" id="3.40.50.720">
    <property type="entry name" value="NAD(P)-binding Rossmann-like Domain"/>
    <property type="match status" value="1"/>
</dbReference>
<dbReference type="InterPro" id="IPR036291">
    <property type="entry name" value="NAD(P)-bd_dom_sf"/>
</dbReference>
<sequence length="256" mass="28249">MSRITLVGSGWLALPLASELERLGHHLTLTTTQADKARELKTKGHKVEVYELGQQLAPDSALLQADVLLLAITSKDVEAYQGLVEQLRQADSQHLLFISSTSVYLNNGQLQDESSLALNTDSALYQIEQLIRTLPSVTILRFAGLVGPDRHPGRFFRRTGVMNNPQAPVNLIHLDDCLGIIAAIIKQQAWNEVFNGCADTHPSKAEFYPAMAASLGLKPPEPANSISGSDKIISNQKVKLKLNYVFRYPDVMQMDF</sequence>
<evidence type="ECO:0008006" key="3">
    <source>
        <dbReference type="Google" id="ProtNLM"/>
    </source>
</evidence>
<dbReference type="PANTHER" id="PTHR48079:SF6">
    <property type="entry name" value="NAD(P)-BINDING DOMAIN-CONTAINING PROTEIN-RELATED"/>
    <property type="match status" value="1"/>
</dbReference>
<dbReference type="SUPFAM" id="SSF51735">
    <property type="entry name" value="NAD(P)-binding Rossmann-fold domains"/>
    <property type="match status" value="1"/>
</dbReference>
<gene>
    <name evidence="1" type="ORF">ACFODZ_13975</name>
</gene>
<dbReference type="InterPro" id="IPR051783">
    <property type="entry name" value="NAD(P)-dependent_oxidoreduct"/>
</dbReference>